<keyword evidence="3" id="KW-1185">Reference proteome</keyword>
<reference evidence="2" key="1">
    <citation type="journal article" date="2021" name="Proc. Natl. Acad. Sci. U.S.A.">
        <title>Three genomes in the algal genus Volvox reveal the fate of a haploid sex-determining region after a transition to homothallism.</title>
        <authorList>
            <person name="Yamamoto K."/>
            <person name="Hamaji T."/>
            <person name="Kawai-Toyooka H."/>
            <person name="Matsuzaki R."/>
            <person name="Takahashi F."/>
            <person name="Nishimura Y."/>
            <person name="Kawachi M."/>
            <person name="Noguchi H."/>
            <person name="Minakuchi Y."/>
            <person name="Umen J.G."/>
            <person name="Toyoda A."/>
            <person name="Nozaki H."/>
        </authorList>
    </citation>
    <scope>NUCLEOTIDE SEQUENCE</scope>
    <source>
        <strain evidence="2">NIES-3786</strain>
    </source>
</reference>
<organism evidence="2 3">
    <name type="scientific">Volvox reticuliferus</name>
    <dbReference type="NCBI Taxonomy" id="1737510"/>
    <lineage>
        <taxon>Eukaryota</taxon>
        <taxon>Viridiplantae</taxon>
        <taxon>Chlorophyta</taxon>
        <taxon>core chlorophytes</taxon>
        <taxon>Chlorophyceae</taxon>
        <taxon>CS clade</taxon>
        <taxon>Chlamydomonadales</taxon>
        <taxon>Volvocaceae</taxon>
        <taxon>Volvox</taxon>
    </lineage>
</organism>
<sequence>MPGLCTTGTSTPTNARSSLLPARSGSTGLSAAPKSPPTVCGSRLPLPPGIGPGPPNTPIPTLELPTLRKGIPPPPPPSMPLLPLSPALPPPPLRSTLPPEPVCAPPLPPVPTPSSPLLPLASRLLLTPPTAQPFD</sequence>
<feature type="compositionally biased region" description="Pro residues" evidence="1">
    <location>
        <begin position="45"/>
        <end position="58"/>
    </location>
</feature>
<accession>A0A8J4CB35</accession>
<evidence type="ECO:0000313" key="3">
    <source>
        <dbReference type="Proteomes" id="UP000747110"/>
    </source>
</evidence>
<dbReference type="Proteomes" id="UP000747110">
    <property type="component" value="Unassembled WGS sequence"/>
</dbReference>
<proteinExistence type="predicted"/>
<feature type="region of interest" description="Disordered" evidence="1">
    <location>
        <begin position="1"/>
        <end position="114"/>
    </location>
</feature>
<gene>
    <name evidence="2" type="ORF">Vretifemale_8600</name>
</gene>
<protein>
    <submittedName>
        <fullName evidence="2">Uncharacterized protein</fullName>
    </submittedName>
</protein>
<feature type="compositionally biased region" description="Pro residues" evidence="1">
    <location>
        <begin position="86"/>
        <end position="114"/>
    </location>
</feature>
<name>A0A8J4CB35_9CHLO</name>
<evidence type="ECO:0000256" key="1">
    <source>
        <dbReference type="SAM" id="MobiDB-lite"/>
    </source>
</evidence>
<comment type="caution">
    <text evidence="2">The sequence shown here is derived from an EMBL/GenBank/DDBJ whole genome shotgun (WGS) entry which is preliminary data.</text>
</comment>
<dbReference type="AlphaFoldDB" id="A0A8J4CB35"/>
<feature type="compositionally biased region" description="Pro residues" evidence="1">
    <location>
        <begin position="71"/>
        <end position="80"/>
    </location>
</feature>
<feature type="compositionally biased region" description="Polar residues" evidence="1">
    <location>
        <begin position="1"/>
        <end position="17"/>
    </location>
</feature>
<dbReference type="EMBL" id="BNCP01000015">
    <property type="protein sequence ID" value="GIL79218.1"/>
    <property type="molecule type" value="Genomic_DNA"/>
</dbReference>
<evidence type="ECO:0000313" key="2">
    <source>
        <dbReference type="EMBL" id="GIL79218.1"/>
    </source>
</evidence>